<dbReference type="InterPro" id="IPR041054">
    <property type="entry name" value="Rrp40_N_euk"/>
</dbReference>
<evidence type="ECO:0000256" key="4">
    <source>
        <dbReference type="ARBA" id="ARBA00022552"/>
    </source>
</evidence>
<dbReference type="GO" id="GO:0071034">
    <property type="term" value="P:CUT catabolic process"/>
    <property type="evidence" value="ECO:0007669"/>
    <property type="project" value="TreeGrafter"/>
</dbReference>
<dbReference type="PANTHER" id="PTHR21321">
    <property type="entry name" value="PNAS-3 RELATED"/>
    <property type="match status" value="1"/>
</dbReference>
<reference evidence="10" key="1">
    <citation type="journal article" date="2023" name="Mol. Phylogenet. Evol.">
        <title>Genome-scale phylogeny and comparative genomics of the fungal order Sordariales.</title>
        <authorList>
            <person name="Hensen N."/>
            <person name="Bonometti L."/>
            <person name="Westerberg I."/>
            <person name="Brannstrom I.O."/>
            <person name="Guillou S."/>
            <person name="Cros-Aarteil S."/>
            <person name="Calhoun S."/>
            <person name="Haridas S."/>
            <person name="Kuo A."/>
            <person name="Mondo S."/>
            <person name="Pangilinan J."/>
            <person name="Riley R."/>
            <person name="LaButti K."/>
            <person name="Andreopoulos B."/>
            <person name="Lipzen A."/>
            <person name="Chen C."/>
            <person name="Yan M."/>
            <person name="Daum C."/>
            <person name="Ng V."/>
            <person name="Clum A."/>
            <person name="Steindorff A."/>
            <person name="Ohm R.A."/>
            <person name="Martin F."/>
            <person name="Silar P."/>
            <person name="Natvig D.O."/>
            <person name="Lalanne C."/>
            <person name="Gautier V."/>
            <person name="Ament-Velasquez S.L."/>
            <person name="Kruys A."/>
            <person name="Hutchinson M.I."/>
            <person name="Powell A.J."/>
            <person name="Barry K."/>
            <person name="Miller A.N."/>
            <person name="Grigoriev I.V."/>
            <person name="Debuchy R."/>
            <person name="Gladieux P."/>
            <person name="Hiltunen Thoren M."/>
            <person name="Johannesson H."/>
        </authorList>
    </citation>
    <scope>NUCLEOTIDE SEQUENCE</scope>
    <source>
        <strain evidence="10">CBS 508.74</strain>
    </source>
</reference>
<dbReference type="GO" id="GO:0071038">
    <property type="term" value="P:TRAMP-dependent tRNA surveillance pathway"/>
    <property type="evidence" value="ECO:0007669"/>
    <property type="project" value="TreeGrafter"/>
</dbReference>
<dbReference type="InterPro" id="IPR036612">
    <property type="entry name" value="KH_dom_type_1_sf"/>
</dbReference>
<dbReference type="FunFam" id="2.40.50.100:FF:000073">
    <property type="entry name" value="Putative Exosome complex component RRP40"/>
    <property type="match status" value="1"/>
</dbReference>
<feature type="domain" description="Exosome complex exonuclease Rrp40 N-terminal" evidence="9">
    <location>
        <begin position="29"/>
        <end position="68"/>
    </location>
</feature>
<accession>A0AAN6YWS6</accession>
<dbReference type="GO" id="GO:0005730">
    <property type="term" value="C:nucleolus"/>
    <property type="evidence" value="ECO:0007669"/>
    <property type="project" value="UniProtKB-SubCell"/>
</dbReference>
<proteinExistence type="inferred from homology"/>
<keyword evidence="4" id="KW-0698">rRNA processing</keyword>
<dbReference type="Gene3D" id="2.40.50.140">
    <property type="entry name" value="Nucleic acid-binding proteins"/>
    <property type="match status" value="1"/>
</dbReference>
<dbReference type="GO" id="GO:0034475">
    <property type="term" value="P:U4 snRNA 3'-end processing"/>
    <property type="evidence" value="ECO:0007669"/>
    <property type="project" value="TreeGrafter"/>
</dbReference>
<dbReference type="RefSeq" id="XP_064674531.1">
    <property type="nucleotide sequence ID" value="XM_064818960.1"/>
</dbReference>
<dbReference type="GO" id="GO:0071035">
    <property type="term" value="P:nuclear polyadenylation-dependent rRNA catabolic process"/>
    <property type="evidence" value="ECO:0007669"/>
    <property type="project" value="TreeGrafter"/>
</dbReference>
<dbReference type="InterPro" id="IPR004088">
    <property type="entry name" value="KH_dom_type_1"/>
</dbReference>
<feature type="domain" description="K Homology" evidence="8">
    <location>
        <begin position="164"/>
        <end position="222"/>
    </location>
</feature>
<evidence type="ECO:0000256" key="2">
    <source>
        <dbReference type="ARBA" id="ARBA00007841"/>
    </source>
</evidence>
<dbReference type="SUPFAM" id="SSF50249">
    <property type="entry name" value="Nucleic acid-binding proteins"/>
    <property type="match status" value="1"/>
</dbReference>
<dbReference type="Pfam" id="PF18311">
    <property type="entry name" value="Rrp40_N"/>
    <property type="match status" value="1"/>
</dbReference>
<name>A0AAN6YWS6_9PEZI</name>
<sequence>MTTTTGRPFVLPGETVDPSLVPTHKKHPLRLGPGLRHIPPSDIIPTVAGQLVTNPVKNSIWVEYNSQRYIPQPGDLVIAQIVRSTQDAYLASLSPYTASATLPQLSFEGATKKTRPMLSPGSLVYARVSLANKHMDPELECVSSATGKSDGLGPLTATAGTGTGTVFDVSLGFARRLLMARSREEGRVAVLEMLGGEEGGGLAFETAVGRNGKVWVGSESVKTVIIVGRALQETDRGGLGIEEQRRLVKRLIREMR</sequence>
<dbReference type="Proteomes" id="UP001302812">
    <property type="component" value="Unassembled WGS sequence"/>
</dbReference>
<dbReference type="GO" id="GO:0000176">
    <property type="term" value="C:nuclear exosome (RNase complex)"/>
    <property type="evidence" value="ECO:0007669"/>
    <property type="project" value="TreeGrafter"/>
</dbReference>
<dbReference type="AlphaFoldDB" id="A0AAN6YWS6"/>
<dbReference type="GO" id="GO:0071051">
    <property type="term" value="P:poly(A)-dependent snoRNA 3'-end processing"/>
    <property type="evidence" value="ECO:0007669"/>
    <property type="project" value="TreeGrafter"/>
</dbReference>
<gene>
    <name evidence="10" type="ORF">N656DRAFT_840706</name>
</gene>
<comment type="similarity">
    <text evidence="2">Belongs to the RRP40 family.</text>
</comment>
<dbReference type="GO" id="GO:0000177">
    <property type="term" value="C:cytoplasmic exosome (RNase complex)"/>
    <property type="evidence" value="ECO:0007669"/>
    <property type="project" value="TreeGrafter"/>
</dbReference>
<evidence type="ECO:0000313" key="10">
    <source>
        <dbReference type="EMBL" id="KAK4116961.1"/>
    </source>
</evidence>
<dbReference type="Pfam" id="PF21262">
    <property type="entry name" value="RRP40_S1"/>
    <property type="match status" value="1"/>
</dbReference>
<dbReference type="GO" id="GO:0003723">
    <property type="term" value="F:RNA binding"/>
    <property type="evidence" value="ECO:0007669"/>
    <property type="project" value="UniProtKB-KW"/>
</dbReference>
<dbReference type="FunFam" id="2.40.50.140:FF:000127">
    <property type="entry name" value="Exosome complex component RRP40"/>
    <property type="match status" value="1"/>
</dbReference>
<evidence type="ECO:0000313" key="11">
    <source>
        <dbReference type="Proteomes" id="UP001302812"/>
    </source>
</evidence>
<dbReference type="SUPFAM" id="SSF54791">
    <property type="entry name" value="Eukaryotic type KH-domain (KH-domain type I)"/>
    <property type="match status" value="1"/>
</dbReference>
<protein>
    <recommendedName>
        <fullName evidence="7">Ribosomal RNA-processing protein 40</fullName>
    </recommendedName>
</protein>
<keyword evidence="3" id="KW-0963">Cytoplasm</keyword>
<reference evidence="10" key="2">
    <citation type="submission" date="2023-05" db="EMBL/GenBank/DDBJ databases">
        <authorList>
            <consortium name="Lawrence Berkeley National Laboratory"/>
            <person name="Steindorff A."/>
            <person name="Hensen N."/>
            <person name="Bonometti L."/>
            <person name="Westerberg I."/>
            <person name="Brannstrom I.O."/>
            <person name="Guillou S."/>
            <person name="Cros-Aarteil S."/>
            <person name="Calhoun S."/>
            <person name="Haridas S."/>
            <person name="Kuo A."/>
            <person name="Mondo S."/>
            <person name="Pangilinan J."/>
            <person name="Riley R."/>
            <person name="Labutti K."/>
            <person name="Andreopoulos B."/>
            <person name="Lipzen A."/>
            <person name="Chen C."/>
            <person name="Yanf M."/>
            <person name="Daum C."/>
            <person name="Ng V."/>
            <person name="Clum A."/>
            <person name="Ohm R."/>
            <person name="Martin F."/>
            <person name="Silar P."/>
            <person name="Natvig D."/>
            <person name="Lalanne C."/>
            <person name="Gautier V."/>
            <person name="Ament-Velasquez S.L."/>
            <person name="Kruys A."/>
            <person name="Hutchinson M.I."/>
            <person name="Powell A.J."/>
            <person name="Barry K."/>
            <person name="Miller A.N."/>
            <person name="Grigoriev I.V."/>
            <person name="Debuchy R."/>
            <person name="Gladieux P."/>
            <person name="Thoren M.H."/>
            <person name="Johannesson H."/>
        </authorList>
    </citation>
    <scope>NUCLEOTIDE SEQUENCE</scope>
    <source>
        <strain evidence="10">CBS 508.74</strain>
    </source>
</reference>
<keyword evidence="5" id="KW-0271">Exosome</keyword>
<evidence type="ECO:0000259" key="9">
    <source>
        <dbReference type="Pfam" id="PF18311"/>
    </source>
</evidence>
<dbReference type="Gene3D" id="2.40.50.100">
    <property type="match status" value="1"/>
</dbReference>
<keyword evidence="6" id="KW-0694">RNA-binding</keyword>
<dbReference type="EMBL" id="MU853332">
    <property type="protein sequence ID" value="KAK4116961.1"/>
    <property type="molecule type" value="Genomic_DNA"/>
</dbReference>
<dbReference type="InterPro" id="IPR026699">
    <property type="entry name" value="Exosome_RNA_bind1/RRP40/RRP4"/>
</dbReference>
<dbReference type="InterPro" id="IPR012340">
    <property type="entry name" value="NA-bd_OB-fold"/>
</dbReference>
<evidence type="ECO:0000256" key="3">
    <source>
        <dbReference type="ARBA" id="ARBA00022490"/>
    </source>
</evidence>
<dbReference type="CDD" id="cd05790">
    <property type="entry name" value="S1_Rrp40"/>
    <property type="match status" value="1"/>
</dbReference>
<evidence type="ECO:0000259" key="8">
    <source>
        <dbReference type="Pfam" id="PF15985"/>
    </source>
</evidence>
<dbReference type="Pfam" id="PF15985">
    <property type="entry name" value="KH_6"/>
    <property type="match status" value="1"/>
</dbReference>
<organism evidence="10 11">
    <name type="scientific">Canariomyces notabilis</name>
    <dbReference type="NCBI Taxonomy" id="2074819"/>
    <lineage>
        <taxon>Eukaryota</taxon>
        <taxon>Fungi</taxon>
        <taxon>Dikarya</taxon>
        <taxon>Ascomycota</taxon>
        <taxon>Pezizomycotina</taxon>
        <taxon>Sordariomycetes</taxon>
        <taxon>Sordariomycetidae</taxon>
        <taxon>Sordariales</taxon>
        <taxon>Chaetomiaceae</taxon>
        <taxon>Canariomyces</taxon>
    </lineage>
</organism>
<keyword evidence="11" id="KW-1185">Reference proteome</keyword>
<evidence type="ECO:0000256" key="7">
    <source>
        <dbReference type="ARBA" id="ARBA00030615"/>
    </source>
</evidence>
<dbReference type="Gene3D" id="3.30.1370.10">
    <property type="entry name" value="K Homology domain, type 1"/>
    <property type="match status" value="1"/>
</dbReference>
<comment type="caution">
    <text evidence="10">The sequence shown here is derived from an EMBL/GenBank/DDBJ whole genome shotgun (WGS) entry which is preliminary data.</text>
</comment>
<evidence type="ECO:0000256" key="5">
    <source>
        <dbReference type="ARBA" id="ARBA00022835"/>
    </source>
</evidence>
<evidence type="ECO:0000256" key="1">
    <source>
        <dbReference type="ARBA" id="ARBA00004604"/>
    </source>
</evidence>
<dbReference type="InterPro" id="IPR037319">
    <property type="entry name" value="Rrp40_S1"/>
</dbReference>
<comment type="subcellular location">
    <subcellularLocation>
        <location evidence="1">Nucleus</location>
        <location evidence="1">Nucleolus</location>
    </subcellularLocation>
</comment>
<evidence type="ECO:0000256" key="6">
    <source>
        <dbReference type="ARBA" id="ARBA00022884"/>
    </source>
</evidence>
<dbReference type="PANTHER" id="PTHR21321:SF1">
    <property type="entry name" value="EXOSOME COMPLEX COMPONENT RRP40"/>
    <property type="match status" value="1"/>
</dbReference>
<dbReference type="GeneID" id="89943086"/>
<dbReference type="GO" id="GO:0000467">
    <property type="term" value="P:exonucleolytic trimming to generate mature 3'-end of 5.8S rRNA from tricistronic rRNA transcript (SSU-rRNA, 5.8S rRNA, LSU-rRNA)"/>
    <property type="evidence" value="ECO:0007669"/>
    <property type="project" value="TreeGrafter"/>
</dbReference>